<protein>
    <submittedName>
        <fullName evidence="2">Uncharacterized protein</fullName>
    </submittedName>
</protein>
<feature type="compositionally biased region" description="Low complexity" evidence="1">
    <location>
        <begin position="277"/>
        <end position="291"/>
    </location>
</feature>
<feature type="compositionally biased region" description="Low complexity" evidence="1">
    <location>
        <begin position="326"/>
        <end position="353"/>
    </location>
</feature>
<dbReference type="AlphaFoldDB" id="A0AAD2FNL0"/>
<gene>
    <name evidence="2" type="ORF">CYCCA115_LOCUS11094</name>
    <name evidence="3" type="ORF">CYCCA115_LOCUS15978</name>
</gene>
<keyword evidence="4" id="KW-1185">Reference proteome</keyword>
<evidence type="ECO:0000313" key="3">
    <source>
        <dbReference type="EMBL" id="CAJ1955908.1"/>
    </source>
</evidence>
<evidence type="ECO:0000313" key="2">
    <source>
        <dbReference type="EMBL" id="CAJ1947333.1"/>
    </source>
</evidence>
<accession>A0AAD2FNL0</accession>
<feature type="compositionally biased region" description="Polar residues" evidence="1">
    <location>
        <begin position="292"/>
        <end position="310"/>
    </location>
</feature>
<dbReference type="Proteomes" id="UP001295423">
    <property type="component" value="Unassembled WGS sequence"/>
</dbReference>
<dbReference type="EMBL" id="CAKOGP040001725">
    <property type="protein sequence ID" value="CAJ1947333.1"/>
    <property type="molecule type" value="Genomic_DNA"/>
</dbReference>
<feature type="region of interest" description="Disordered" evidence="1">
    <location>
        <begin position="231"/>
        <end position="353"/>
    </location>
</feature>
<proteinExistence type="predicted"/>
<sequence length="448" mass="52292">MASTHMLRQTIIVNEGDSPLAYKAREVTNPVMQYVSFFDNNFERKRKVEVWNGASGKNVEPLLRSIQSFRNISSEWGLNQGRQKKALFKQFLTAEPHMTYQRISEAHGNSVQDFEDSVDEFICEYTGENPKYQANMYLFDTSNHIRKPYNTEIGIHANRLKTLFMYHDMLPGNCSNVNDENDPGQIRKRKLALFRSFPIDWQGDFINSRNDPANDDNITWKDIVSWMTQKKRTVDRKRLMQESSPRRTRPGNRTGGRGLHHNRFRGGRGHGRPSNGYQPYPRPSSSPRYSQGTSQSFQRGGNSHQQNQGRFQPRHPNNGGRGRGFNGQRSGRSQSGRFQPGRNYQGRGQSNQQNSQNFYAESHYNQEAESFAAECSVPEWNQDGMSYGGMPSAEQYQHQEQYYQAEENQQWNDQYNYEQEEYYPEEQEAHEHFSYDEDSPFSFHEEHY</sequence>
<name>A0AAD2FNL0_9STRA</name>
<evidence type="ECO:0000256" key="1">
    <source>
        <dbReference type="SAM" id="MobiDB-lite"/>
    </source>
</evidence>
<reference evidence="2" key="1">
    <citation type="submission" date="2023-08" db="EMBL/GenBank/DDBJ databases">
        <authorList>
            <person name="Audoor S."/>
            <person name="Bilcke G."/>
        </authorList>
    </citation>
    <scope>NUCLEOTIDE SEQUENCE</scope>
</reference>
<organism evidence="2 4">
    <name type="scientific">Cylindrotheca closterium</name>
    <dbReference type="NCBI Taxonomy" id="2856"/>
    <lineage>
        <taxon>Eukaryota</taxon>
        <taxon>Sar</taxon>
        <taxon>Stramenopiles</taxon>
        <taxon>Ochrophyta</taxon>
        <taxon>Bacillariophyta</taxon>
        <taxon>Bacillariophyceae</taxon>
        <taxon>Bacillariophycidae</taxon>
        <taxon>Bacillariales</taxon>
        <taxon>Bacillariaceae</taxon>
        <taxon>Cylindrotheca</taxon>
    </lineage>
</organism>
<dbReference type="EMBL" id="CAKOGP040001903">
    <property type="protein sequence ID" value="CAJ1955908.1"/>
    <property type="molecule type" value="Genomic_DNA"/>
</dbReference>
<feature type="compositionally biased region" description="Basic residues" evidence="1">
    <location>
        <begin position="258"/>
        <end position="271"/>
    </location>
</feature>
<feature type="region of interest" description="Disordered" evidence="1">
    <location>
        <begin position="421"/>
        <end position="448"/>
    </location>
</feature>
<comment type="caution">
    <text evidence="2">The sequence shown here is derived from an EMBL/GenBank/DDBJ whole genome shotgun (WGS) entry which is preliminary data.</text>
</comment>
<evidence type="ECO:0000313" key="4">
    <source>
        <dbReference type="Proteomes" id="UP001295423"/>
    </source>
</evidence>